<dbReference type="EMBL" id="JAODUP010000220">
    <property type="protein sequence ID" value="KAK2156140.1"/>
    <property type="molecule type" value="Genomic_DNA"/>
</dbReference>
<reference evidence="2" key="1">
    <citation type="journal article" date="2023" name="Mol. Biol. Evol.">
        <title>Third-Generation Sequencing Reveals the Adaptive Role of the Epigenome in Three Deep-Sea Polychaetes.</title>
        <authorList>
            <person name="Perez M."/>
            <person name="Aroh O."/>
            <person name="Sun Y."/>
            <person name="Lan Y."/>
            <person name="Juniper S.K."/>
            <person name="Young C.R."/>
            <person name="Angers B."/>
            <person name="Qian P.Y."/>
        </authorList>
    </citation>
    <scope>NUCLEOTIDE SEQUENCE</scope>
    <source>
        <strain evidence="2">P08H-3</strain>
    </source>
</reference>
<gene>
    <name evidence="2" type="ORF">LSH36_220g00046</name>
</gene>
<feature type="compositionally biased region" description="Acidic residues" evidence="1">
    <location>
        <begin position="537"/>
        <end position="558"/>
    </location>
</feature>
<protein>
    <submittedName>
        <fullName evidence="2">Uncharacterized protein</fullName>
    </submittedName>
</protein>
<organism evidence="2 3">
    <name type="scientific">Paralvinella palmiformis</name>
    <dbReference type="NCBI Taxonomy" id="53620"/>
    <lineage>
        <taxon>Eukaryota</taxon>
        <taxon>Metazoa</taxon>
        <taxon>Spiralia</taxon>
        <taxon>Lophotrochozoa</taxon>
        <taxon>Annelida</taxon>
        <taxon>Polychaeta</taxon>
        <taxon>Sedentaria</taxon>
        <taxon>Canalipalpata</taxon>
        <taxon>Terebellida</taxon>
        <taxon>Terebelliformia</taxon>
        <taxon>Alvinellidae</taxon>
        <taxon>Paralvinella</taxon>
    </lineage>
</organism>
<comment type="caution">
    <text evidence="2">The sequence shown here is derived from an EMBL/GenBank/DDBJ whole genome shotgun (WGS) entry which is preliminary data.</text>
</comment>
<evidence type="ECO:0000313" key="2">
    <source>
        <dbReference type="EMBL" id="KAK2156140.1"/>
    </source>
</evidence>
<keyword evidence="3" id="KW-1185">Reference proteome</keyword>
<evidence type="ECO:0000313" key="3">
    <source>
        <dbReference type="Proteomes" id="UP001208570"/>
    </source>
</evidence>
<dbReference type="Proteomes" id="UP001208570">
    <property type="component" value="Unassembled WGS sequence"/>
</dbReference>
<feature type="compositionally biased region" description="Acidic residues" evidence="1">
    <location>
        <begin position="594"/>
        <end position="603"/>
    </location>
</feature>
<proteinExistence type="predicted"/>
<feature type="region of interest" description="Disordered" evidence="1">
    <location>
        <begin position="577"/>
        <end position="603"/>
    </location>
</feature>
<name>A0AAD9JPD4_9ANNE</name>
<sequence>MFSLVISLSVGISCFNTLNFSESWETAKALGSFEFDSFRQSDIDKSDTHIELTKELNIEEPFIKEFISDESVSDEEVVVKESNSKEPRALAVSHDSEKSVQIQTVRECFSVESPRESETKQPFYEECVSVASARDKDFIIKQSILNEQKTLTVIQDSVKFIQTQTVREFAGVESPEESDTKEPFVEEVISTGSDSDEGVIVKESIPNDLRQLAVSHDSEISVQTQNVKDFVGFESPMEIDTKQPFDEKCISIASSRDEVIFKESVAKELRNLTVIQDSLRVIETQTDREDDIKQTFVEEGISVGSGRYEDVSVESPRQSESVSDEDVIGKESITKDLKTLSITLHTKKSIQAQTHVNFEYPNNTEQSAFEEYVSSESVSDEDVTGKESITKDLKTLTSILHVKKSIQAQTDRELVDVEYQKATEQPAFEEYVSSESISDEDVIGKESIIKELKTLSITLHTKKSIQAQTDRELVDVEYPNNTEQSAFEEYVSSESVSDEDVIGKESITKDLKTLSLILHIKKSIETQTNKEPVDVESQIDTEQSSDEEYVSSESISDEDVIGKESITKELKTRSITLPKKSIQAPDREQGDIESQSDTEQSDFEEYVSIGTICDDVLEESTVKERGTLAVILDSTNTIQTQADIEFVDVGTSRDCDTEQLSMEESVSIGTICDDVVKESTGQEMGMLAVILDLVNTIQTQTDREFTDVVSLRECETEQLSVEEPVPIQIVHDEDVTIKESVAKETTTLSGILDSKNIIQTQTDREYIDIRSSTESDIKQLSVEESVAIRTICHKDVIVKELTSKKLSTLPVIQDSEINIQTQTGREFADVDSSRENDTKQLCVEESVSIMSVSEEVIVTKESSTLESMTLAGIQDSKNTVQTQIGREFTDVESSRESNTKQLSNDEYVSMRTVCDEDVIVKKSTAKEPRTLVIILDSMSTIQTQTNREFADVEPSRKNHTDQSFDERCVPVMSVCDEDIIVKELSTHEPKTLDVIHDSMTTLQTQTDREPNVVESSTEKVILREYGLEETFAGKEICIRVSYR</sequence>
<dbReference type="AlphaFoldDB" id="A0AAD9JPD4"/>
<accession>A0AAD9JPD4</accession>
<feature type="region of interest" description="Disordered" evidence="1">
    <location>
        <begin position="529"/>
        <end position="558"/>
    </location>
</feature>
<evidence type="ECO:0000256" key="1">
    <source>
        <dbReference type="SAM" id="MobiDB-lite"/>
    </source>
</evidence>